<reference evidence="2" key="2">
    <citation type="journal article" date="2022" name="Microb. Genom.">
        <title>A chromosome-scale genome assembly of the tomato pathogen Cladosporium fulvum reveals a compartmentalized genome architecture and the presence of a dispensable chromosome.</title>
        <authorList>
            <person name="Zaccaron A.Z."/>
            <person name="Chen L.H."/>
            <person name="Samaras A."/>
            <person name="Stergiopoulos I."/>
        </authorList>
    </citation>
    <scope>NUCLEOTIDE SEQUENCE</scope>
    <source>
        <strain evidence="2">Race5_Kim</strain>
    </source>
</reference>
<protein>
    <recommendedName>
        <fullName evidence="4">F-box domain-containing protein</fullName>
    </recommendedName>
</protein>
<dbReference type="EMBL" id="CP090171">
    <property type="protein sequence ID" value="UJO21729.1"/>
    <property type="molecule type" value="Genomic_DNA"/>
</dbReference>
<evidence type="ECO:0000256" key="1">
    <source>
        <dbReference type="SAM" id="MobiDB-lite"/>
    </source>
</evidence>
<organism evidence="2 3">
    <name type="scientific">Passalora fulva</name>
    <name type="common">Tomato leaf mold</name>
    <name type="synonym">Cladosporium fulvum</name>
    <dbReference type="NCBI Taxonomy" id="5499"/>
    <lineage>
        <taxon>Eukaryota</taxon>
        <taxon>Fungi</taxon>
        <taxon>Dikarya</taxon>
        <taxon>Ascomycota</taxon>
        <taxon>Pezizomycotina</taxon>
        <taxon>Dothideomycetes</taxon>
        <taxon>Dothideomycetidae</taxon>
        <taxon>Mycosphaerellales</taxon>
        <taxon>Mycosphaerellaceae</taxon>
        <taxon>Fulvia</taxon>
    </lineage>
</organism>
<reference evidence="2" key="1">
    <citation type="submission" date="2021-12" db="EMBL/GenBank/DDBJ databases">
        <authorList>
            <person name="Zaccaron A."/>
            <person name="Stergiopoulos I."/>
        </authorList>
    </citation>
    <scope>NUCLEOTIDE SEQUENCE</scope>
    <source>
        <strain evidence="2">Race5_Kim</strain>
    </source>
</reference>
<sequence length="279" mass="31340">MATTDTPSTAAASAFMDVPELVENMLLQLPLRKILLVQQVCKTWKDVIETSPQIQKALFFRPSADIQLRLVETRGVYPLPCRKHMDCPSYTGDGHKPTDDESGFTRWAQSLSDESLYRILVNPFLRSCASEPGGHRYIRREDHRFDRDVYERPEASWRKMLLTQPPLAEAIVRSCGDETMHWHILQAKKNPKGLTLGDARSHARKFGHGLRRIWGEDGFAALPLGGANMPADVSGQVMIDEIKKEPKEEVDDQSTIADEEGDSGHEEEDPGVNSDGSWS</sequence>
<evidence type="ECO:0008006" key="4">
    <source>
        <dbReference type="Google" id="ProtNLM"/>
    </source>
</evidence>
<accession>A0A9Q8UTA7</accession>
<proteinExistence type="predicted"/>
<dbReference type="RefSeq" id="XP_047766095.1">
    <property type="nucleotide sequence ID" value="XM_047908948.1"/>
</dbReference>
<gene>
    <name evidence="2" type="ORF">CLAFUR5_09800</name>
</gene>
<dbReference type="AlphaFoldDB" id="A0A9Q8UTA7"/>
<dbReference type="KEGG" id="ffu:CLAFUR5_09800"/>
<feature type="compositionally biased region" description="Acidic residues" evidence="1">
    <location>
        <begin position="248"/>
        <end position="270"/>
    </location>
</feature>
<evidence type="ECO:0000313" key="3">
    <source>
        <dbReference type="Proteomes" id="UP000756132"/>
    </source>
</evidence>
<feature type="region of interest" description="Disordered" evidence="1">
    <location>
        <begin position="242"/>
        <end position="279"/>
    </location>
</feature>
<dbReference type="InterPro" id="IPR036047">
    <property type="entry name" value="F-box-like_dom_sf"/>
</dbReference>
<dbReference type="Proteomes" id="UP000756132">
    <property type="component" value="Chromosome 9"/>
</dbReference>
<name>A0A9Q8UTA7_PASFU</name>
<dbReference type="SUPFAM" id="SSF81383">
    <property type="entry name" value="F-box domain"/>
    <property type="match status" value="1"/>
</dbReference>
<dbReference type="OrthoDB" id="3650588at2759"/>
<evidence type="ECO:0000313" key="2">
    <source>
        <dbReference type="EMBL" id="UJO21729.1"/>
    </source>
</evidence>
<dbReference type="GeneID" id="71989678"/>
<keyword evidence="3" id="KW-1185">Reference proteome</keyword>